<name>A0A8A3PLD6_9HELO</name>
<protein>
    <submittedName>
        <fullName evidence="1">Uncharacterized protein</fullName>
    </submittedName>
</protein>
<proteinExistence type="predicted"/>
<keyword evidence="2" id="KW-1185">Reference proteome</keyword>
<accession>A0A8A3PLD6</accession>
<gene>
    <name evidence="1" type="ORF">DSL72_007062</name>
</gene>
<organism evidence="1 2">
    <name type="scientific">Monilinia vaccinii-corymbosi</name>
    <dbReference type="NCBI Taxonomy" id="61207"/>
    <lineage>
        <taxon>Eukaryota</taxon>
        <taxon>Fungi</taxon>
        <taxon>Dikarya</taxon>
        <taxon>Ascomycota</taxon>
        <taxon>Pezizomycotina</taxon>
        <taxon>Leotiomycetes</taxon>
        <taxon>Helotiales</taxon>
        <taxon>Sclerotiniaceae</taxon>
        <taxon>Monilinia</taxon>
    </lineage>
</organism>
<feature type="non-terminal residue" evidence="1">
    <location>
        <position position="1"/>
    </location>
</feature>
<dbReference type="Proteomes" id="UP000672032">
    <property type="component" value="Chromosome 6"/>
</dbReference>
<reference evidence="1" key="1">
    <citation type="submission" date="2020-10" db="EMBL/GenBank/DDBJ databases">
        <title>Genome Sequence of Monilinia vaccinii-corymbosi Sheds Light on Mummy Berry Disease Infection of Blueberry and Mating Type.</title>
        <authorList>
            <person name="Yow A.G."/>
            <person name="Zhang Y."/>
            <person name="Bansal K."/>
            <person name="Eacker S.M."/>
            <person name="Sullivan S."/>
            <person name="Liachko I."/>
            <person name="Cubeta M.A."/>
            <person name="Rollins J.A."/>
            <person name="Ashrafi H."/>
        </authorList>
    </citation>
    <scope>NUCLEOTIDE SEQUENCE</scope>
    <source>
        <strain evidence="1">RL-1</strain>
    </source>
</reference>
<evidence type="ECO:0000313" key="1">
    <source>
        <dbReference type="EMBL" id="QSZ35940.1"/>
    </source>
</evidence>
<sequence length="80" mass="9044">DVEVGGLQRTLDVKETEFQKEVEELLCSSKTVSASSVNCHRFSIEKDGESCGLVTIALESLDYIFETCGFDLIFWHLLQR</sequence>
<evidence type="ECO:0000313" key="2">
    <source>
        <dbReference type="Proteomes" id="UP000672032"/>
    </source>
</evidence>
<dbReference type="EMBL" id="CP063410">
    <property type="protein sequence ID" value="QSZ35940.1"/>
    <property type="molecule type" value="Genomic_DNA"/>
</dbReference>
<dbReference type="AlphaFoldDB" id="A0A8A3PLD6"/>